<dbReference type="EMBL" id="KI912117">
    <property type="protein sequence ID" value="ETS76616.1"/>
    <property type="molecule type" value="Genomic_DNA"/>
</dbReference>
<comment type="pathway">
    <text evidence="2">Secondary metabolite biosynthesis.</text>
</comment>
<reference evidence="9" key="1">
    <citation type="journal article" date="2015" name="BMC Genomics">
        <title>Genomic and transcriptomic analysis of the endophytic fungus Pestalotiopsis fici reveals its lifestyle and high potential for synthesis of natural products.</title>
        <authorList>
            <person name="Wang X."/>
            <person name="Zhang X."/>
            <person name="Liu L."/>
            <person name="Xiang M."/>
            <person name="Wang W."/>
            <person name="Sun X."/>
            <person name="Che Y."/>
            <person name="Guo L."/>
            <person name="Liu G."/>
            <person name="Guo L."/>
            <person name="Wang C."/>
            <person name="Yin W.B."/>
            <person name="Stadler M."/>
            <person name="Zhang X."/>
            <person name="Liu X."/>
        </authorList>
    </citation>
    <scope>NUCLEOTIDE SEQUENCE [LARGE SCALE GENOMIC DNA]</scope>
    <source>
        <strain evidence="9">W106-1 / CGMCC3.15140</strain>
    </source>
</reference>
<dbReference type="GeneID" id="19277016"/>
<dbReference type="eggNOG" id="KOG2614">
    <property type="taxonomic scope" value="Eukaryota"/>
</dbReference>
<dbReference type="STRING" id="1229662.W3WUS8"/>
<dbReference type="SUPFAM" id="SSF51905">
    <property type="entry name" value="FAD/NAD(P)-binding domain"/>
    <property type="match status" value="1"/>
</dbReference>
<dbReference type="GO" id="GO:0071949">
    <property type="term" value="F:FAD binding"/>
    <property type="evidence" value="ECO:0007669"/>
    <property type="project" value="InterPro"/>
</dbReference>
<dbReference type="InParanoid" id="W3WUS8"/>
<evidence type="ECO:0000256" key="4">
    <source>
        <dbReference type="ARBA" id="ARBA00022630"/>
    </source>
</evidence>
<keyword evidence="4" id="KW-0285">Flavoprotein</keyword>
<dbReference type="GO" id="GO:0004497">
    <property type="term" value="F:monooxygenase activity"/>
    <property type="evidence" value="ECO:0007669"/>
    <property type="project" value="InterPro"/>
</dbReference>
<dbReference type="HOGENOM" id="CLU_009665_12_2_1"/>
<protein>
    <recommendedName>
        <fullName evidence="7">FAD-binding domain-containing protein</fullName>
    </recommendedName>
</protein>
<dbReference type="OrthoDB" id="2431938at2759"/>
<evidence type="ECO:0000313" key="9">
    <source>
        <dbReference type="Proteomes" id="UP000030651"/>
    </source>
</evidence>
<dbReference type="RefSeq" id="XP_007838775.1">
    <property type="nucleotide sequence ID" value="XM_007840584.1"/>
</dbReference>
<dbReference type="Pfam" id="PF01494">
    <property type="entry name" value="FAD_binding_3"/>
    <property type="match status" value="1"/>
</dbReference>
<comment type="cofactor">
    <cofactor evidence="1">
        <name>FAD</name>
        <dbReference type="ChEBI" id="CHEBI:57692"/>
    </cofactor>
</comment>
<gene>
    <name evidence="8" type="ORF">PFICI_12003</name>
</gene>
<feature type="domain" description="FAD-binding" evidence="7">
    <location>
        <begin position="6"/>
        <end position="340"/>
    </location>
</feature>
<organism evidence="8 9">
    <name type="scientific">Pestalotiopsis fici (strain W106-1 / CGMCC3.15140)</name>
    <dbReference type="NCBI Taxonomy" id="1229662"/>
    <lineage>
        <taxon>Eukaryota</taxon>
        <taxon>Fungi</taxon>
        <taxon>Dikarya</taxon>
        <taxon>Ascomycota</taxon>
        <taxon>Pezizomycotina</taxon>
        <taxon>Sordariomycetes</taxon>
        <taxon>Xylariomycetidae</taxon>
        <taxon>Amphisphaeriales</taxon>
        <taxon>Sporocadaceae</taxon>
        <taxon>Pestalotiopsis</taxon>
    </lineage>
</organism>
<evidence type="ECO:0000313" key="8">
    <source>
        <dbReference type="EMBL" id="ETS76616.1"/>
    </source>
</evidence>
<accession>W3WUS8</accession>
<dbReference type="PANTHER" id="PTHR47356">
    <property type="entry name" value="FAD-DEPENDENT MONOOXYGENASE ASQG-RELATED"/>
    <property type="match status" value="1"/>
</dbReference>
<keyword evidence="5" id="KW-0274">FAD</keyword>
<dbReference type="OMA" id="HWSWGGR"/>
<evidence type="ECO:0000259" key="7">
    <source>
        <dbReference type="Pfam" id="PF01494"/>
    </source>
</evidence>
<evidence type="ECO:0000256" key="2">
    <source>
        <dbReference type="ARBA" id="ARBA00005179"/>
    </source>
</evidence>
<keyword evidence="6" id="KW-0560">Oxidoreductase</keyword>
<dbReference type="Proteomes" id="UP000030651">
    <property type="component" value="Unassembled WGS sequence"/>
</dbReference>
<dbReference type="PANTHER" id="PTHR47356:SF2">
    <property type="entry name" value="FAD-BINDING DOMAIN-CONTAINING PROTEIN-RELATED"/>
    <property type="match status" value="1"/>
</dbReference>
<comment type="similarity">
    <text evidence="3">Belongs to the paxM FAD-dependent monooxygenase family.</text>
</comment>
<evidence type="ECO:0000256" key="5">
    <source>
        <dbReference type="ARBA" id="ARBA00022827"/>
    </source>
</evidence>
<dbReference type="KEGG" id="pfy:PFICI_12003"/>
<name>W3WUS8_PESFW</name>
<dbReference type="AlphaFoldDB" id="W3WUS8"/>
<dbReference type="Gene3D" id="3.50.50.60">
    <property type="entry name" value="FAD/NAD(P)-binding domain"/>
    <property type="match status" value="1"/>
</dbReference>
<keyword evidence="9" id="KW-1185">Reference proteome</keyword>
<evidence type="ECO:0000256" key="6">
    <source>
        <dbReference type="ARBA" id="ARBA00023002"/>
    </source>
</evidence>
<sequence>MSSTFKVILVGGGPVGLAAAHALTRANIDFVCLESRPTIAIDAGASLVLSPMGLRVLGQLGLLPALNQVSTPIKAISRCDHKGNDLGTSNIFEHLKNNHGEYPRVISRHDLTKLLYDTLPVERQERMLPNKKVSNITSTSTGVTVNCADGTCFEGSIIIGADGAHSQVRQQMRRLAMRSSNGDGSSVNAENPFLTTFRALWMRFPTNIGLTPGQAHETHGDSLGIQLFAGEDTAVMGMYERLPRPTQERHRYSQEDEEALMDKWGHLPLTDGLTVRDAYNAKLYTGFVDLEEGVVDHWSWDRIVLAGDAAHKFTPSTGSGCNNGIADVVVLVNELHKIISSPTAESAEQRHDQVPSTAQLTAAFKAYQEARHENVAAGCQQSGNATAMATWQNTILKIVDKYVMPNQTVQRYFMSKGAITFSKSPVFDFVYGPEPLQGAVPWVQPILASKEISI</sequence>
<proteinExistence type="inferred from homology"/>
<evidence type="ECO:0000256" key="1">
    <source>
        <dbReference type="ARBA" id="ARBA00001974"/>
    </source>
</evidence>
<dbReference type="PRINTS" id="PR00420">
    <property type="entry name" value="RNGMNOXGNASE"/>
</dbReference>
<dbReference type="InterPro" id="IPR036188">
    <property type="entry name" value="FAD/NAD-bd_sf"/>
</dbReference>
<dbReference type="InterPro" id="IPR002938">
    <property type="entry name" value="FAD-bd"/>
</dbReference>
<dbReference type="InterPro" id="IPR050562">
    <property type="entry name" value="FAD_mOase_fung"/>
</dbReference>
<evidence type="ECO:0000256" key="3">
    <source>
        <dbReference type="ARBA" id="ARBA00007992"/>
    </source>
</evidence>